<name>A0ABQ1US76_9FLAO</name>
<dbReference type="Pfam" id="PF09951">
    <property type="entry name" value="Imm33"/>
    <property type="match status" value="1"/>
</dbReference>
<evidence type="ECO:0000259" key="1">
    <source>
        <dbReference type="Pfam" id="PF09951"/>
    </source>
</evidence>
<accession>A0ABQ1US76</accession>
<dbReference type="RefSeq" id="WP_229684381.1">
    <property type="nucleotide sequence ID" value="NZ_BMKP01000009.1"/>
</dbReference>
<feature type="domain" description="Immunity protein Imm33" evidence="1">
    <location>
        <begin position="41"/>
        <end position="115"/>
    </location>
</feature>
<evidence type="ECO:0000313" key="3">
    <source>
        <dbReference type="Proteomes" id="UP000655016"/>
    </source>
</evidence>
<gene>
    <name evidence="2" type="ORF">GCM10011518_36150</name>
</gene>
<evidence type="ECO:0000313" key="2">
    <source>
        <dbReference type="EMBL" id="GGF23621.1"/>
    </source>
</evidence>
<dbReference type="Proteomes" id="UP000655016">
    <property type="component" value="Unassembled WGS sequence"/>
</dbReference>
<protein>
    <recommendedName>
        <fullName evidence="1">Immunity protein Imm33 domain-containing protein</fullName>
    </recommendedName>
</protein>
<proteinExistence type="predicted"/>
<sequence>MKKLYLLTFVMTISMFNLFGQQKKESTKKQYKFKDSENTACIVCNHVLSKERSILYAAHDGEADWQFLCGQDDHTEENAKIISLKQVTELDHTVNDLYEMPIKVGAERKSVKDKWEPFKLQD</sequence>
<organism evidence="2 3">
    <name type="scientific">Flavobacterium limi</name>
    <dbReference type="NCBI Taxonomy" id="2045105"/>
    <lineage>
        <taxon>Bacteria</taxon>
        <taxon>Pseudomonadati</taxon>
        <taxon>Bacteroidota</taxon>
        <taxon>Flavobacteriia</taxon>
        <taxon>Flavobacteriales</taxon>
        <taxon>Flavobacteriaceae</taxon>
        <taxon>Flavobacterium</taxon>
    </lineage>
</organism>
<dbReference type="InterPro" id="IPR018689">
    <property type="entry name" value="Imm33_dom"/>
</dbReference>
<keyword evidence="3" id="KW-1185">Reference proteome</keyword>
<comment type="caution">
    <text evidence="2">The sequence shown here is derived from an EMBL/GenBank/DDBJ whole genome shotgun (WGS) entry which is preliminary data.</text>
</comment>
<dbReference type="EMBL" id="BMKP01000009">
    <property type="protein sequence ID" value="GGF23621.1"/>
    <property type="molecule type" value="Genomic_DNA"/>
</dbReference>
<reference evidence="3" key="1">
    <citation type="journal article" date="2019" name="Int. J. Syst. Evol. Microbiol.">
        <title>The Global Catalogue of Microorganisms (GCM) 10K type strain sequencing project: providing services to taxonomists for standard genome sequencing and annotation.</title>
        <authorList>
            <consortium name="The Broad Institute Genomics Platform"/>
            <consortium name="The Broad Institute Genome Sequencing Center for Infectious Disease"/>
            <person name="Wu L."/>
            <person name="Ma J."/>
        </authorList>
    </citation>
    <scope>NUCLEOTIDE SEQUENCE [LARGE SCALE GENOMIC DNA]</scope>
    <source>
        <strain evidence="3">CGMCC 1.16060</strain>
    </source>
</reference>